<dbReference type="Pfam" id="PF00954">
    <property type="entry name" value="S_locus_glycop"/>
    <property type="match status" value="1"/>
</dbReference>
<evidence type="ECO:0000313" key="14">
    <source>
        <dbReference type="EMBL" id="KAJ9551495.1"/>
    </source>
</evidence>
<keyword evidence="6" id="KW-0418">Kinase</keyword>
<dbReference type="PANTHER" id="PTHR32444">
    <property type="entry name" value="BULB-TYPE LECTIN DOMAIN-CONTAINING PROTEIN"/>
    <property type="match status" value="1"/>
</dbReference>
<evidence type="ECO:0000313" key="15">
    <source>
        <dbReference type="Proteomes" id="UP001172457"/>
    </source>
</evidence>
<dbReference type="GO" id="GO:0005524">
    <property type="term" value="F:ATP binding"/>
    <property type="evidence" value="ECO:0007669"/>
    <property type="project" value="UniProtKB-KW"/>
</dbReference>
<evidence type="ECO:0000256" key="9">
    <source>
        <dbReference type="ARBA" id="ARBA00023180"/>
    </source>
</evidence>
<dbReference type="SMART" id="SM00473">
    <property type="entry name" value="PAN_AP"/>
    <property type="match status" value="1"/>
</dbReference>
<dbReference type="InterPro" id="IPR011009">
    <property type="entry name" value="Kinase-like_dom_sf"/>
</dbReference>
<dbReference type="InterPro" id="IPR036426">
    <property type="entry name" value="Bulb-type_lectin_dom_sf"/>
</dbReference>
<name>A0AA38WGM8_9ASTR</name>
<dbReference type="InterPro" id="IPR003609">
    <property type="entry name" value="Pan_app"/>
</dbReference>
<keyword evidence="9" id="KW-0325">Glycoprotein</keyword>
<evidence type="ECO:0000256" key="1">
    <source>
        <dbReference type="ARBA" id="ARBA00012513"/>
    </source>
</evidence>
<feature type="domain" description="Protein kinase" evidence="12">
    <location>
        <begin position="443"/>
        <end position="658"/>
    </location>
</feature>
<dbReference type="Gene3D" id="1.10.510.10">
    <property type="entry name" value="Transferase(Phosphotransferase) domain 1"/>
    <property type="match status" value="1"/>
</dbReference>
<dbReference type="CDD" id="cd01098">
    <property type="entry name" value="PAN_AP_plant"/>
    <property type="match status" value="1"/>
</dbReference>
<dbReference type="Pfam" id="PF08276">
    <property type="entry name" value="PAN_2"/>
    <property type="match status" value="1"/>
</dbReference>
<dbReference type="SUPFAM" id="SSF51110">
    <property type="entry name" value="alpha-D-mannose-specific plant lectins"/>
    <property type="match status" value="1"/>
</dbReference>
<evidence type="ECO:0000256" key="4">
    <source>
        <dbReference type="ARBA" id="ARBA00022729"/>
    </source>
</evidence>
<dbReference type="Pfam" id="PF01453">
    <property type="entry name" value="B_lectin"/>
    <property type="match status" value="1"/>
</dbReference>
<comment type="catalytic activity">
    <reaction evidence="11">
        <text>L-seryl-[protein] + ATP = O-phospho-L-seryl-[protein] + ADP + H(+)</text>
        <dbReference type="Rhea" id="RHEA:17989"/>
        <dbReference type="Rhea" id="RHEA-COMP:9863"/>
        <dbReference type="Rhea" id="RHEA-COMP:11604"/>
        <dbReference type="ChEBI" id="CHEBI:15378"/>
        <dbReference type="ChEBI" id="CHEBI:29999"/>
        <dbReference type="ChEBI" id="CHEBI:30616"/>
        <dbReference type="ChEBI" id="CHEBI:83421"/>
        <dbReference type="ChEBI" id="CHEBI:456216"/>
        <dbReference type="EC" id="2.7.11.1"/>
    </reaction>
</comment>
<dbReference type="Pfam" id="PF07714">
    <property type="entry name" value="PK_Tyr_Ser-Thr"/>
    <property type="match status" value="1"/>
</dbReference>
<protein>
    <recommendedName>
        <fullName evidence="1">non-specific serine/threonine protein kinase</fullName>
        <ecNumber evidence="1">2.7.11.1</ecNumber>
    </recommendedName>
</protein>
<evidence type="ECO:0000256" key="10">
    <source>
        <dbReference type="ARBA" id="ARBA00047899"/>
    </source>
</evidence>
<dbReference type="Gene3D" id="2.90.10.30">
    <property type="match status" value="1"/>
</dbReference>
<keyword evidence="2" id="KW-0723">Serine/threonine-protein kinase</keyword>
<evidence type="ECO:0000256" key="2">
    <source>
        <dbReference type="ARBA" id="ARBA00022527"/>
    </source>
</evidence>
<dbReference type="PROSITE" id="PS50011">
    <property type="entry name" value="PROTEIN_KINASE_DOM"/>
    <property type="match status" value="1"/>
</dbReference>
<evidence type="ECO:0000256" key="8">
    <source>
        <dbReference type="ARBA" id="ARBA00023157"/>
    </source>
</evidence>
<organism evidence="14 15">
    <name type="scientific">Centaurea solstitialis</name>
    <name type="common">yellow star-thistle</name>
    <dbReference type="NCBI Taxonomy" id="347529"/>
    <lineage>
        <taxon>Eukaryota</taxon>
        <taxon>Viridiplantae</taxon>
        <taxon>Streptophyta</taxon>
        <taxon>Embryophyta</taxon>
        <taxon>Tracheophyta</taxon>
        <taxon>Spermatophyta</taxon>
        <taxon>Magnoliopsida</taxon>
        <taxon>eudicotyledons</taxon>
        <taxon>Gunneridae</taxon>
        <taxon>Pentapetalae</taxon>
        <taxon>asterids</taxon>
        <taxon>campanulids</taxon>
        <taxon>Asterales</taxon>
        <taxon>Asteraceae</taxon>
        <taxon>Carduoideae</taxon>
        <taxon>Cardueae</taxon>
        <taxon>Centaureinae</taxon>
        <taxon>Centaurea</taxon>
    </lineage>
</organism>
<dbReference type="InterPro" id="IPR008271">
    <property type="entry name" value="Ser/Thr_kinase_AS"/>
</dbReference>
<accession>A0AA38WGM8</accession>
<dbReference type="InterPro" id="IPR001245">
    <property type="entry name" value="Ser-Thr/Tyr_kinase_cat_dom"/>
</dbReference>
<proteinExistence type="predicted"/>
<dbReference type="SUPFAM" id="SSF56112">
    <property type="entry name" value="Protein kinase-like (PK-like)"/>
    <property type="match status" value="1"/>
</dbReference>
<dbReference type="InterPro" id="IPR001480">
    <property type="entry name" value="Bulb-type_lectin_dom"/>
</dbReference>
<evidence type="ECO:0000256" key="6">
    <source>
        <dbReference type="ARBA" id="ARBA00022777"/>
    </source>
</evidence>
<dbReference type="GO" id="GO:0004674">
    <property type="term" value="F:protein serine/threonine kinase activity"/>
    <property type="evidence" value="ECO:0007669"/>
    <property type="project" value="UniProtKB-KW"/>
</dbReference>
<keyword evidence="4" id="KW-0732">Signal</keyword>
<evidence type="ECO:0000259" key="13">
    <source>
        <dbReference type="PROSITE" id="PS50948"/>
    </source>
</evidence>
<dbReference type="Proteomes" id="UP001172457">
    <property type="component" value="Chromosome 4"/>
</dbReference>
<evidence type="ECO:0000256" key="7">
    <source>
        <dbReference type="ARBA" id="ARBA00022840"/>
    </source>
</evidence>
<gene>
    <name evidence="14" type="ORF">OSB04_015540</name>
</gene>
<dbReference type="EC" id="2.7.11.1" evidence="1"/>
<keyword evidence="5" id="KW-0547">Nucleotide-binding</keyword>
<dbReference type="SMART" id="SM00220">
    <property type="entry name" value="S_TKc"/>
    <property type="match status" value="1"/>
</dbReference>
<dbReference type="GO" id="GO:0048544">
    <property type="term" value="P:recognition of pollen"/>
    <property type="evidence" value="ECO:0007669"/>
    <property type="project" value="InterPro"/>
</dbReference>
<dbReference type="Gene3D" id="3.30.200.20">
    <property type="entry name" value="Phosphorylase Kinase, domain 1"/>
    <property type="match status" value="1"/>
</dbReference>
<dbReference type="PANTHER" id="PTHR32444:SF98">
    <property type="entry name" value="RECEPTOR-LIKE SERINE_THREONINE-PROTEIN KINASE"/>
    <property type="match status" value="1"/>
</dbReference>
<feature type="domain" description="Apple" evidence="13">
    <location>
        <begin position="292"/>
        <end position="373"/>
    </location>
</feature>
<evidence type="ECO:0000256" key="5">
    <source>
        <dbReference type="ARBA" id="ARBA00022741"/>
    </source>
</evidence>
<evidence type="ECO:0000259" key="12">
    <source>
        <dbReference type="PROSITE" id="PS50011"/>
    </source>
</evidence>
<reference evidence="14" key="1">
    <citation type="submission" date="2023-03" db="EMBL/GenBank/DDBJ databases">
        <title>Chromosome-scale reference genome and RAD-based genetic map of yellow starthistle (Centaurea solstitialis) reveal putative structural variation and QTLs associated with invader traits.</title>
        <authorList>
            <person name="Reatini B."/>
            <person name="Cang F.A."/>
            <person name="Jiang Q."/>
            <person name="Mckibben M.T.W."/>
            <person name="Barker M.S."/>
            <person name="Rieseberg L.H."/>
            <person name="Dlugosch K.M."/>
        </authorList>
    </citation>
    <scope>NUCLEOTIDE SEQUENCE</scope>
    <source>
        <strain evidence="14">CAN-66</strain>
        <tissue evidence="14">Leaf</tissue>
    </source>
</reference>
<sequence length="658" mass="74535">MGKPLLQLKKTSSLVSLTRKTYELVRWHLVQENISGNRYVGGQPEAPTPNNSGELSLTLQGILLLRNDAGDIIWSSKIHTGNFIVREENGNPEDPIWQSFDFPTDTFVPGMKFGKDLVTGIERYFTSWKSENDPSLGEHTVWIDTKGYPQLIVQNGGKIVFRGGPWNGVRFSGEPYSRTNSINRFEFVLDQREMYFHFDLRNSSVVTRVVMKPSGSLEKLLWIENWQEWLLYWTPQTDSCDRYGLCGSFAYCNIDDNSQACECFKGFNPTSMDQWDVQDWSQGCHRSTPLDCGQGELFMKYSSLKLPDTQESWFNQSMDLDECEMVCKKNCSCTAYTTQNISGTGSGCLLWFGDLIDIRTSSEYGQDLNIRMPASELGNTAIAAKGKSSSVKKRVAIIVPIVSSFSGTLEEDYRNDPGNKNSKDDLELQLIDFSTLRKATNNFSVNNKLGQGGFGPVYKTRQGTKDQDPYPFKCGKPLLPGCAGKRTRGSSEASIKNFNSRTHEFKNEVIFISKLQHRNLVKLLGCCIKEAEKMLVYEYMPNKSLDSFIFGIHLLYTTPTLSRGIYWIHLHRLKCKLTADGAQSKRLDWPTRFHIIKGIARGLVYLHQDSRLRIIHRDLKVSNILLDHDMIPKISDFGLARSFGGNQIEANTNRVVGT</sequence>
<keyword evidence="15" id="KW-1185">Reference proteome</keyword>
<keyword evidence="3" id="KW-0808">Transferase</keyword>
<comment type="caution">
    <text evidence="14">The sequence shown here is derived from an EMBL/GenBank/DDBJ whole genome shotgun (WGS) entry which is preliminary data.</text>
</comment>
<dbReference type="InterPro" id="IPR000858">
    <property type="entry name" value="S_locus_glycoprot_dom"/>
</dbReference>
<dbReference type="PROSITE" id="PS00108">
    <property type="entry name" value="PROTEIN_KINASE_ST"/>
    <property type="match status" value="1"/>
</dbReference>
<dbReference type="InterPro" id="IPR000719">
    <property type="entry name" value="Prot_kinase_dom"/>
</dbReference>
<dbReference type="AlphaFoldDB" id="A0AA38WGM8"/>
<comment type="catalytic activity">
    <reaction evidence="10">
        <text>L-threonyl-[protein] + ATP = O-phospho-L-threonyl-[protein] + ADP + H(+)</text>
        <dbReference type="Rhea" id="RHEA:46608"/>
        <dbReference type="Rhea" id="RHEA-COMP:11060"/>
        <dbReference type="Rhea" id="RHEA-COMP:11605"/>
        <dbReference type="ChEBI" id="CHEBI:15378"/>
        <dbReference type="ChEBI" id="CHEBI:30013"/>
        <dbReference type="ChEBI" id="CHEBI:30616"/>
        <dbReference type="ChEBI" id="CHEBI:61977"/>
        <dbReference type="ChEBI" id="CHEBI:456216"/>
        <dbReference type="EC" id="2.7.11.1"/>
    </reaction>
</comment>
<evidence type="ECO:0000256" key="3">
    <source>
        <dbReference type="ARBA" id="ARBA00022679"/>
    </source>
</evidence>
<dbReference type="FunFam" id="1.10.510.10:FF:001023">
    <property type="entry name" value="Os07g0541700 protein"/>
    <property type="match status" value="1"/>
</dbReference>
<evidence type="ECO:0000256" key="11">
    <source>
        <dbReference type="ARBA" id="ARBA00048679"/>
    </source>
</evidence>
<dbReference type="EMBL" id="JARYMX010000004">
    <property type="protein sequence ID" value="KAJ9551495.1"/>
    <property type="molecule type" value="Genomic_DNA"/>
</dbReference>
<keyword evidence="7" id="KW-0067">ATP-binding</keyword>
<keyword evidence="8" id="KW-1015">Disulfide bond</keyword>
<dbReference type="PROSITE" id="PS50948">
    <property type="entry name" value="PAN"/>
    <property type="match status" value="1"/>
</dbReference>